<name>A0A9X3LTY5_9CORY</name>
<protein>
    <submittedName>
        <fullName evidence="2">SMI1/KNR4 family protein</fullName>
    </submittedName>
</protein>
<dbReference type="Gene3D" id="3.40.1580.10">
    <property type="entry name" value="SMI1/KNR4-like"/>
    <property type="match status" value="1"/>
</dbReference>
<dbReference type="Proteomes" id="UP001146468">
    <property type="component" value="Unassembled WGS sequence"/>
</dbReference>
<evidence type="ECO:0000313" key="3">
    <source>
        <dbReference type="Proteomes" id="UP001146468"/>
    </source>
</evidence>
<evidence type="ECO:0000259" key="1">
    <source>
        <dbReference type="Pfam" id="PF09346"/>
    </source>
</evidence>
<sequence length="241" mass="26844">MPGHPAPILLDSGSRPLERRNGAMTTSAELREISAAHGLTWPEEYLTLADDGMVDMSPTGDEVPLLHFSTNFELLGAKDIARRLEMFAEPDDFRNIDPAEGLLPFGMEPGGNLYCFRTGAAGAGPVPVVLLQNDEQEDERLAPDLAGFIFAEIVVASAEFYDDDYLGEGEPRRNAEAWLQSHEPYLGQEQAAALRELFARPLIVRDDDSMGFLEFSEVDELVDSVLRYPERYEPIQLWERG</sequence>
<dbReference type="AlphaFoldDB" id="A0A9X3LTY5"/>
<dbReference type="InterPro" id="IPR018958">
    <property type="entry name" value="Knr4/Smi1-like_dom"/>
</dbReference>
<organism evidence="2 3">
    <name type="scientific">Corynebacterium meitnerae</name>
    <dbReference type="NCBI Taxonomy" id="2913498"/>
    <lineage>
        <taxon>Bacteria</taxon>
        <taxon>Bacillati</taxon>
        <taxon>Actinomycetota</taxon>
        <taxon>Actinomycetes</taxon>
        <taxon>Mycobacteriales</taxon>
        <taxon>Corynebacteriaceae</taxon>
        <taxon>Corynebacterium</taxon>
    </lineage>
</organism>
<keyword evidence="3" id="KW-1185">Reference proteome</keyword>
<dbReference type="SUPFAM" id="SSF160631">
    <property type="entry name" value="SMI1/KNR4-like"/>
    <property type="match status" value="1"/>
</dbReference>
<gene>
    <name evidence="2" type="ORF">L8U60_03805</name>
</gene>
<reference evidence="2" key="1">
    <citation type="submission" date="2022-02" db="EMBL/GenBank/DDBJ databases">
        <title>Corynebacterium sp. from urogenital microbiome.</title>
        <authorList>
            <person name="Cappelli E.A."/>
            <person name="Ribeiro T.G."/>
            <person name="Peixe L."/>
        </authorList>
    </citation>
    <scope>NUCLEOTIDE SEQUENCE</scope>
    <source>
        <strain evidence="2">C8Ua_172</strain>
    </source>
</reference>
<comment type="caution">
    <text evidence="2">The sequence shown here is derived from an EMBL/GenBank/DDBJ whole genome shotgun (WGS) entry which is preliminary data.</text>
</comment>
<proteinExistence type="predicted"/>
<feature type="domain" description="Knr4/Smi1-like" evidence="1">
    <location>
        <begin position="26"/>
        <end position="149"/>
    </location>
</feature>
<dbReference type="InterPro" id="IPR037883">
    <property type="entry name" value="Knr4/Smi1-like_sf"/>
</dbReference>
<dbReference type="Pfam" id="PF09346">
    <property type="entry name" value="SMI1_KNR4"/>
    <property type="match status" value="1"/>
</dbReference>
<evidence type="ECO:0000313" key="2">
    <source>
        <dbReference type="EMBL" id="MCZ9293609.1"/>
    </source>
</evidence>
<accession>A0A9X3LTY5</accession>
<dbReference type="EMBL" id="JAKMUS010000004">
    <property type="protein sequence ID" value="MCZ9293609.1"/>
    <property type="molecule type" value="Genomic_DNA"/>
</dbReference>